<proteinExistence type="predicted"/>
<dbReference type="Pfam" id="PF04055">
    <property type="entry name" value="Radical_SAM"/>
    <property type="match status" value="1"/>
</dbReference>
<evidence type="ECO:0000313" key="9">
    <source>
        <dbReference type="Proteomes" id="UP000030700"/>
    </source>
</evidence>
<keyword evidence="9" id="KW-1185">Reference proteome</keyword>
<protein>
    <submittedName>
        <fullName evidence="8">Putative cofactor modifying protein</fullName>
    </submittedName>
</protein>
<dbReference type="InterPro" id="IPR013785">
    <property type="entry name" value="Aldolase_TIM"/>
</dbReference>
<evidence type="ECO:0000256" key="2">
    <source>
        <dbReference type="ARBA" id="ARBA00022485"/>
    </source>
</evidence>
<evidence type="ECO:0000256" key="3">
    <source>
        <dbReference type="ARBA" id="ARBA00022691"/>
    </source>
</evidence>
<dbReference type="GO" id="GO:0046872">
    <property type="term" value="F:metal ion binding"/>
    <property type="evidence" value="ECO:0007669"/>
    <property type="project" value="UniProtKB-KW"/>
</dbReference>
<feature type="domain" description="Radical SAM core" evidence="7">
    <location>
        <begin position="25"/>
        <end position="229"/>
    </location>
</feature>
<dbReference type="STRING" id="1499966.U14_02199"/>
<keyword evidence="6" id="KW-0411">Iron-sulfur</keyword>
<dbReference type="CDD" id="cd01335">
    <property type="entry name" value="Radical_SAM"/>
    <property type="match status" value="1"/>
</dbReference>
<dbReference type="HOGENOM" id="CLU_009273_1_2_0"/>
<keyword evidence="3" id="KW-0949">S-adenosyl-L-methionine</keyword>
<dbReference type="InterPro" id="IPR034391">
    <property type="entry name" value="AdoMet-like_SPASM_containing"/>
</dbReference>
<dbReference type="Gene3D" id="3.20.20.70">
    <property type="entry name" value="Aldolase class I"/>
    <property type="match status" value="1"/>
</dbReference>
<organism evidence="8">
    <name type="scientific">Candidatus Moduliflexus flocculans</name>
    <dbReference type="NCBI Taxonomy" id="1499966"/>
    <lineage>
        <taxon>Bacteria</taxon>
        <taxon>Candidatus Moduliflexota</taxon>
        <taxon>Candidatus Moduliflexia</taxon>
        <taxon>Candidatus Moduliflexales</taxon>
        <taxon>Candidatus Moduliflexaceae</taxon>
    </lineage>
</organism>
<dbReference type="SUPFAM" id="SSF102114">
    <property type="entry name" value="Radical SAM enzymes"/>
    <property type="match status" value="1"/>
</dbReference>
<dbReference type="InterPro" id="IPR050377">
    <property type="entry name" value="Radical_SAM_PqqE_MftC-like"/>
</dbReference>
<dbReference type="InterPro" id="IPR006638">
    <property type="entry name" value="Elp3/MiaA/NifB-like_rSAM"/>
</dbReference>
<keyword evidence="5" id="KW-0408">Iron</keyword>
<dbReference type="AlphaFoldDB" id="A0A0S6VTT6"/>
<comment type="cofactor">
    <cofactor evidence="1">
        <name>[4Fe-4S] cluster</name>
        <dbReference type="ChEBI" id="CHEBI:49883"/>
    </cofactor>
</comment>
<evidence type="ECO:0000259" key="7">
    <source>
        <dbReference type="PROSITE" id="PS51918"/>
    </source>
</evidence>
<dbReference type="InterPro" id="IPR058240">
    <property type="entry name" value="rSAM_sf"/>
</dbReference>
<dbReference type="SMART" id="SM00729">
    <property type="entry name" value="Elp3"/>
    <property type="match status" value="1"/>
</dbReference>
<dbReference type="InterPro" id="IPR007197">
    <property type="entry name" value="rSAM"/>
</dbReference>
<accession>A0A0S6VTT6</accession>
<dbReference type="Pfam" id="PF13186">
    <property type="entry name" value="SPASM"/>
    <property type="match status" value="1"/>
</dbReference>
<dbReference type="EMBL" id="DF820456">
    <property type="protein sequence ID" value="GAK50957.1"/>
    <property type="molecule type" value="Genomic_DNA"/>
</dbReference>
<dbReference type="Proteomes" id="UP000030700">
    <property type="component" value="Unassembled WGS sequence"/>
</dbReference>
<dbReference type="PROSITE" id="PS51918">
    <property type="entry name" value="RADICAL_SAM"/>
    <property type="match status" value="1"/>
</dbReference>
<dbReference type="PANTHER" id="PTHR11228">
    <property type="entry name" value="RADICAL SAM DOMAIN PROTEIN"/>
    <property type="match status" value="1"/>
</dbReference>
<keyword evidence="2" id="KW-0004">4Fe-4S</keyword>
<name>A0A0S6VTT6_9BACT</name>
<dbReference type="SFLD" id="SFLDS00029">
    <property type="entry name" value="Radical_SAM"/>
    <property type="match status" value="1"/>
</dbReference>
<dbReference type="InterPro" id="IPR023885">
    <property type="entry name" value="4Fe4S-binding_SPASM_dom"/>
</dbReference>
<dbReference type="GO" id="GO:0003824">
    <property type="term" value="F:catalytic activity"/>
    <property type="evidence" value="ECO:0007669"/>
    <property type="project" value="InterPro"/>
</dbReference>
<evidence type="ECO:0000256" key="1">
    <source>
        <dbReference type="ARBA" id="ARBA00001966"/>
    </source>
</evidence>
<dbReference type="CDD" id="cd21109">
    <property type="entry name" value="SPASM"/>
    <property type="match status" value="1"/>
</dbReference>
<evidence type="ECO:0000256" key="5">
    <source>
        <dbReference type="ARBA" id="ARBA00023004"/>
    </source>
</evidence>
<evidence type="ECO:0000313" key="8">
    <source>
        <dbReference type="EMBL" id="GAK50957.1"/>
    </source>
</evidence>
<dbReference type="GO" id="GO:0051536">
    <property type="term" value="F:iron-sulfur cluster binding"/>
    <property type="evidence" value="ECO:0007669"/>
    <property type="project" value="UniProtKB-KW"/>
</dbReference>
<evidence type="ECO:0000256" key="6">
    <source>
        <dbReference type="ARBA" id="ARBA00023014"/>
    </source>
</evidence>
<sequence>MTKTDHILRLGQTAIGYWTRTLKPGYLPVRMWVEPTNTCNLKCVMCPQSCDDVKFQRGFMDFALFRKIIDEAKTFVYDINLHHTGESLLHPDIIEMVRYAKDAGIYTRMHSNATKLTDDLARGLLDAGLDFLSFSFDGFDKQTYESIRHGANFERTVENIQTFLRLKKARGNVRPLTVFETIDFTAQPGTPSGLIPITPEIQEFRKQFEGLPLDKFVLKAPHNWAGRFDANGKPLHPEKFCACTFPWYALVVFWNGNVSPCPQDFFNNLRLGNVKESSIREVWLGEKAVTLRKKMKTRQFQDLNPCATCDLLYRDSFLGIPTSHLKNFVRESLGK</sequence>
<keyword evidence="4" id="KW-0479">Metal-binding</keyword>
<dbReference type="SFLD" id="SFLDG01067">
    <property type="entry name" value="SPASM/twitch_domain_containing"/>
    <property type="match status" value="1"/>
</dbReference>
<gene>
    <name evidence="8" type="ORF">U14_02199</name>
</gene>
<dbReference type="PANTHER" id="PTHR11228:SF34">
    <property type="entry name" value="TUNGSTEN-CONTAINING ALDEHYDE FERREDOXIN OXIDOREDUCTASE COFACTOR MODIFYING PROTEIN"/>
    <property type="match status" value="1"/>
</dbReference>
<reference evidence="8" key="1">
    <citation type="journal article" date="2015" name="PeerJ">
        <title>First genomic representation of candidate bacterial phylum KSB3 points to enhanced environmental sensing as a trigger of wastewater bulking.</title>
        <authorList>
            <person name="Sekiguchi Y."/>
            <person name="Ohashi A."/>
            <person name="Parks D.H."/>
            <person name="Yamauchi T."/>
            <person name="Tyson G.W."/>
            <person name="Hugenholtz P."/>
        </authorList>
    </citation>
    <scope>NUCLEOTIDE SEQUENCE [LARGE SCALE GENOMIC DNA]</scope>
</reference>
<evidence type="ECO:0000256" key="4">
    <source>
        <dbReference type="ARBA" id="ARBA00022723"/>
    </source>
</evidence>
<dbReference type="SFLD" id="SFLDG01387">
    <property type="entry name" value="BtrN-like_SPASM_domain_contain"/>
    <property type="match status" value="1"/>
</dbReference>